<dbReference type="SUPFAM" id="SSF55021">
    <property type="entry name" value="ACT-like"/>
    <property type="match status" value="1"/>
</dbReference>
<evidence type="ECO:0000256" key="4">
    <source>
        <dbReference type="ARBA" id="ARBA00022723"/>
    </source>
</evidence>
<evidence type="ECO:0000313" key="12">
    <source>
        <dbReference type="Proteomes" id="UP000011713"/>
    </source>
</evidence>
<evidence type="ECO:0000259" key="9">
    <source>
        <dbReference type="PROSITE" id="PS51410"/>
    </source>
</evidence>
<evidence type="ECO:0000259" key="10">
    <source>
        <dbReference type="PROSITE" id="PS51671"/>
    </source>
</evidence>
<dbReference type="Gene3D" id="3.30.70.260">
    <property type="match status" value="1"/>
</dbReference>
<evidence type="ECO:0000256" key="2">
    <source>
        <dbReference type="ARBA" id="ARBA00009712"/>
    </source>
</evidence>
<dbReference type="PROSITE" id="PS00858">
    <property type="entry name" value="PREPHENATE_DEHYDR_2"/>
    <property type="match status" value="1"/>
</dbReference>
<dbReference type="PANTHER" id="PTHR11473">
    <property type="entry name" value="AROMATIC AMINO ACID HYDROXYLASE"/>
    <property type="match status" value="1"/>
</dbReference>
<comment type="cofactor">
    <cofactor evidence="1 8">
        <name>Fe(2+)</name>
        <dbReference type="ChEBI" id="CHEBI:29033"/>
    </cofactor>
</comment>
<dbReference type="PROSITE" id="PS51671">
    <property type="entry name" value="ACT"/>
    <property type="match status" value="1"/>
</dbReference>
<dbReference type="PROSITE" id="PS51410">
    <property type="entry name" value="BH4_AAA_HYDROXYL_2"/>
    <property type="match status" value="1"/>
</dbReference>
<dbReference type="eggNOG" id="KOG3820">
    <property type="taxonomic scope" value="Eukaryota"/>
</dbReference>
<dbReference type="InterPro" id="IPR002912">
    <property type="entry name" value="ACT_dom"/>
</dbReference>
<dbReference type="PRINTS" id="PR00372">
    <property type="entry name" value="FYWHYDRXLASE"/>
</dbReference>
<comment type="similarity">
    <text evidence="2">Belongs to the biopterin-dependent aromatic amino acid hydroxylase family.</text>
</comment>
<dbReference type="EMBL" id="JH598179">
    <property type="status" value="NOT_ANNOTATED_CDS"/>
    <property type="molecule type" value="Genomic_DNA"/>
</dbReference>
<dbReference type="EC" id="1.14.16.1" evidence="3"/>
<feature type="domain" description="Biopterin-dependent aromatic amino acid hydroxylase family profile" evidence="9">
    <location>
        <begin position="65"/>
        <end position="449"/>
    </location>
</feature>
<proteinExistence type="inferred from homology"/>
<dbReference type="PANTHER" id="PTHR11473:SF24">
    <property type="entry name" value="PHENYLALANINE-4-HYDROXYLASE"/>
    <property type="match status" value="1"/>
</dbReference>
<dbReference type="Proteomes" id="UP000011713">
    <property type="component" value="Unassembled WGS sequence"/>
</dbReference>
<feature type="binding site" evidence="8">
    <location>
        <position position="314"/>
    </location>
    <ligand>
        <name>Fe cation</name>
        <dbReference type="ChEBI" id="CHEBI:24875"/>
    </ligand>
</feature>
<dbReference type="InterPro" id="IPR018528">
    <property type="entry name" value="Preph_deHydtase_CS"/>
</dbReference>
<keyword evidence="5" id="KW-0560">Oxidoreductase</keyword>
<feature type="domain" description="ACT" evidence="10">
    <location>
        <begin position="1"/>
        <end position="82"/>
    </location>
</feature>
<organism evidence="11 12">
    <name type="scientific">Hyaloperonospora arabidopsidis (strain Emoy2)</name>
    <name type="common">Downy mildew agent</name>
    <name type="synonym">Peronospora arabidopsidis</name>
    <dbReference type="NCBI Taxonomy" id="559515"/>
    <lineage>
        <taxon>Eukaryota</taxon>
        <taxon>Sar</taxon>
        <taxon>Stramenopiles</taxon>
        <taxon>Oomycota</taxon>
        <taxon>Peronosporomycetes</taxon>
        <taxon>Peronosporales</taxon>
        <taxon>Peronosporaceae</taxon>
        <taxon>Hyaloperonospora</taxon>
    </lineage>
</organism>
<dbReference type="InterPro" id="IPR036951">
    <property type="entry name" value="ArAA_hydroxylase_sf"/>
</dbReference>
<dbReference type="GO" id="GO:0009094">
    <property type="term" value="P:L-phenylalanine biosynthetic process"/>
    <property type="evidence" value="ECO:0007669"/>
    <property type="project" value="InterPro"/>
</dbReference>
<dbReference type="VEuPathDB" id="FungiDB:HpaG800922"/>
<feature type="binding site" evidence="8">
    <location>
        <position position="249"/>
    </location>
    <ligand>
        <name>Fe cation</name>
        <dbReference type="ChEBI" id="CHEBI:24875"/>
    </ligand>
</feature>
<dbReference type="InterPro" id="IPR045865">
    <property type="entry name" value="ACT-like_dom_sf"/>
</dbReference>
<evidence type="ECO:0000256" key="8">
    <source>
        <dbReference type="PIRSR" id="PIRSR601273-2"/>
    </source>
</evidence>
<dbReference type="InterPro" id="IPR036329">
    <property type="entry name" value="Aro-AA_hydroxylase_C_sf"/>
</dbReference>
<reference evidence="12" key="1">
    <citation type="journal article" date="2010" name="Science">
        <title>Signatures of adaptation to obligate biotrophy in the Hyaloperonospora arabidopsidis genome.</title>
        <authorList>
            <person name="Baxter L."/>
            <person name="Tripathy S."/>
            <person name="Ishaque N."/>
            <person name="Boot N."/>
            <person name="Cabral A."/>
            <person name="Kemen E."/>
            <person name="Thines M."/>
            <person name="Ah-Fong A."/>
            <person name="Anderson R."/>
            <person name="Badejoko W."/>
            <person name="Bittner-Eddy P."/>
            <person name="Boore J.L."/>
            <person name="Chibucos M.C."/>
            <person name="Coates M."/>
            <person name="Dehal P."/>
            <person name="Delehaunty K."/>
            <person name="Dong S."/>
            <person name="Downton P."/>
            <person name="Dumas B."/>
            <person name="Fabro G."/>
            <person name="Fronick C."/>
            <person name="Fuerstenberg S.I."/>
            <person name="Fulton L."/>
            <person name="Gaulin E."/>
            <person name="Govers F."/>
            <person name="Hughes L."/>
            <person name="Humphray S."/>
            <person name="Jiang R.H."/>
            <person name="Judelson H."/>
            <person name="Kamoun S."/>
            <person name="Kyung K."/>
            <person name="Meijer H."/>
            <person name="Minx P."/>
            <person name="Morris P."/>
            <person name="Nelson J."/>
            <person name="Phuntumart V."/>
            <person name="Qutob D."/>
            <person name="Rehmany A."/>
            <person name="Rougon-Cardoso A."/>
            <person name="Ryden P."/>
            <person name="Torto-Alalibo T."/>
            <person name="Studholme D."/>
            <person name="Wang Y."/>
            <person name="Win J."/>
            <person name="Wood J."/>
            <person name="Clifton S.W."/>
            <person name="Rogers J."/>
            <person name="Van den Ackerveken G."/>
            <person name="Jones J.D."/>
            <person name="McDowell J.M."/>
            <person name="Beynon J."/>
            <person name="Tyler B.M."/>
        </authorList>
    </citation>
    <scope>NUCLEOTIDE SEQUENCE [LARGE SCALE GENOMIC DNA]</scope>
    <source>
        <strain evidence="12">Emoy2</strain>
    </source>
</reference>
<dbReference type="Gene3D" id="1.10.800.10">
    <property type="entry name" value="Aromatic amino acid hydroxylase"/>
    <property type="match status" value="1"/>
</dbReference>
<dbReference type="Pfam" id="PF00351">
    <property type="entry name" value="Biopterin_H"/>
    <property type="match status" value="2"/>
</dbReference>
<evidence type="ECO:0000256" key="5">
    <source>
        <dbReference type="ARBA" id="ARBA00023002"/>
    </source>
</evidence>
<dbReference type="HOGENOM" id="CLU_023198_0_1_1"/>
<dbReference type="InParanoid" id="M4B3S3"/>
<dbReference type="InterPro" id="IPR019774">
    <property type="entry name" value="Aromatic-AA_hydroxylase_C"/>
</dbReference>
<reference evidence="11" key="2">
    <citation type="submission" date="2015-06" db="UniProtKB">
        <authorList>
            <consortium name="EnsemblProtists"/>
        </authorList>
    </citation>
    <scope>IDENTIFICATION</scope>
    <source>
        <strain evidence="11">Emoy2</strain>
    </source>
</reference>
<dbReference type="STRING" id="559515.M4B3S3"/>
<accession>M4B3S3</accession>
<dbReference type="AlphaFoldDB" id="M4B3S3"/>
<evidence type="ECO:0000256" key="1">
    <source>
        <dbReference type="ARBA" id="ARBA00001954"/>
    </source>
</evidence>
<sequence length="449" mass="52112">MLQVEDGPGALQETLKFFWKHDVNMTRIESRPAKGHNMNYSFYIDFEGKRGQPEVDELMKDLSRNCLDVVVLHDKKVPWFPRKILELDRSVANVLDAGTDLESDHPGFSDQEYRRRRNMFAEIARNYRQGDAIPYLDYTEDEVKTWGVIYKKMKTMWKQYACDEFNYITPLLESNCGYAEDNIPQQRDISNFLKECTGFTLRPVSGLLSSRDFLNGLAFRVFFSTQYIRHHSMPLYTPEPDICHELMGHAPMFADPDFADFSHEIGLASLGASDEEIQRLATVRDVDLLANQLRRYRFVTMMDLCDQCYWFSVEFGLTKQHGKYKVRDFTKSLFLSCKILDLLIDGIAFAQAYGAGLLSSFGELEYACACDRSADSDGPEHRPWDPFLACKQKYPITTYQPVYYVADSLFDAKEKMRAFCEDLKKPFQARYNPYSQTVMIDRAVQRQES</sequence>
<dbReference type="EnsemblProtists" id="HpaT800922">
    <property type="protein sequence ID" value="HpaP800922"/>
    <property type="gene ID" value="HpaG800922"/>
</dbReference>
<keyword evidence="7" id="KW-0503">Monooxygenase</keyword>
<keyword evidence="4 8" id="KW-0479">Metal-binding</keyword>
<dbReference type="CDD" id="cd04905">
    <property type="entry name" value="ACT_CM-PDT"/>
    <property type="match status" value="1"/>
</dbReference>
<dbReference type="GO" id="GO:0004505">
    <property type="term" value="F:phenylalanine 4-monooxygenase activity"/>
    <property type="evidence" value="ECO:0007669"/>
    <property type="project" value="UniProtKB-EC"/>
</dbReference>
<keyword evidence="6 8" id="KW-0408">Iron</keyword>
<evidence type="ECO:0000256" key="6">
    <source>
        <dbReference type="ARBA" id="ARBA00023004"/>
    </source>
</evidence>
<evidence type="ECO:0000256" key="3">
    <source>
        <dbReference type="ARBA" id="ARBA00011995"/>
    </source>
</evidence>
<evidence type="ECO:0000313" key="11">
    <source>
        <dbReference type="EnsemblProtists" id="HpaP800922"/>
    </source>
</evidence>
<dbReference type="GO" id="GO:0005506">
    <property type="term" value="F:iron ion binding"/>
    <property type="evidence" value="ECO:0007669"/>
    <property type="project" value="InterPro"/>
</dbReference>
<keyword evidence="12" id="KW-1185">Reference proteome</keyword>
<dbReference type="GO" id="GO:0004664">
    <property type="term" value="F:prephenate dehydratase activity"/>
    <property type="evidence" value="ECO:0007669"/>
    <property type="project" value="InterPro"/>
</dbReference>
<protein>
    <recommendedName>
        <fullName evidence="3">phenylalanine 4-monooxygenase</fullName>
        <ecNumber evidence="3">1.14.16.1</ecNumber>
    </recommendedName>
</protein>
<name>M4B3S3_HYAAE</name>
<dbReference type="SUPFAM" id="SSF56534">
    <property type="entry name" value="Aromatic aminoacid monoxygenases, catalytic and oligomerization domains"/>
    <property type="match status" value="2"/>
</dbReference>
<dbReference type="OMA" id="FHDEVYR"/>
<feature type="binding site" evidence="8">
    <location>
        <position position="244"/>
    </location>
    <ligand>
        <name>Fe cation</name>
        <dbReference type="ChEBI" id="CHEBI:24875"/>
    </ligand>
</feature>
<dbReference type="InterPro" id="IPR001273">
    <property type="entry name" value="ArAA_hydroxylase"/>
</dbReference>
<evidence type="ECO:0000256" key="7">
    <source>
        <dbReference type="ARBA" id="ARBA00023033"/>
    </source>
</evidence>